<feature type="region of interest" description="Disordered" evidence="1">
    <location>
        <begin position="66"/>
        <end position="110"/>
    </location>
</feature>
<sequence>MTAARGEPVVRNGSRWQRSLLVVATYGAAVVFWVQTGHQIALTALLIIGALNQTAWWTFERWYRRRPPRDRAGSGPRDDQVWRAPDRRARPGPPAARPVDPSDWRGRSAGSFAAGSSGAVWFAGGDGGGFDAGGGGGDGGGGC</sequence>
<organism evidence="3 4">
    <name type="scientific">Cellulomonas fimi</name>
    <dbReference type="NCBI Taxonomy" id="1708"/>
    <lineage>
        <taxon>Bacteria</taxon>
        <taxon>Bacillati</taxon>
        <taxon>Actinomycetota</taxon>
        <taxon>Actinomycetes</taxon>
        <taxon>Micrococcales</taxon>
        <taxon>Cellulomonadaceae</taxon>
        <taxon>Cellulomonas</taxon>
    </lineage>
</organism>
<proteinExistence type="predicted"/>
<dbReference type="EMBL" id="JABCJJ010000006">
    <property type="protein sequence ID" value="NMR19807.1"/>
    <property type="molecule type" value="Genomic_DNA"/>
</dbReference>
<dbReference type="AlphaFoldDB" id="A0A7Y0LZU6"/>
<keyword evidence="2" id="KW-1133">Transmembrane helix</keyword>
<keyword evidence="2" id="KW-0472">Membrane</keyword>
<feature type="transmembrane region" description="Helical" evidence="2">
    <location>
        <begin position="16"/>
        <end position="34"/>
    </location>
</feature>
<evidence type="ECO:0000256" key="1">
    <source>
        <dbReference type="SAM" id="MobiDB-lite"/>
    </source>
</evidence>
<dbReference type="Proteomes" id="UP000562124">
    <property type="component" value="Unassembled WGS sequence"/>
</dbReference>
<keyword evidence="2" id="KW-0812">Transmembrane</keyword>
<accession>A0A7Y0LZU6</accession>
<comment type="caution">
    <text evidence="3">The sequence shown here is derived from an EMBL/GenBank/DDBJ whole genome shotgun (WGS) entry which is preliminary data.</text>
</comment>
<protein>
    <submittedName>
        <fullName evidence="3">Uncharacterized protein</fullName>
    </submittedName>
</protein>
<name>A0A7Y0LZU6_CELFI</name>
<reference evidence="3 4" key="1">
    <citation type="submission" date="2020-04" db="EMBL/GenBank/DDBJ databases">
        <title>Sequencing and Assembly of C. fimi.</title>
        <authorList>
            <person name="Ramsey A.R."/>
        </authorList>
    </citation>
    <scope>NUCLEOTIDE SEQUENCE [LARGE SCALE GENOMIC DNA]</scope>
    <source>
        <strain evidence="3 4">SB</strain>
    </source>
</reference>
<evidence type="ECO:0000313" key="4">
    <source>
        <dbReference type="Proteomes" id="UP000562124"/>
    </source>
</evidence>
<dbReference type="RefSeq" id="WP_169324168.1">
    <property type="nucleotide sequence ID" value="NZ_JABCJJ010000006.1"/>
</dbReference>
<feature type="transmembrane region" description="Helical" evidence="2">
    <location>
        <begin position="40"/>
        <end position="59"/>
    </location>
</feature>
<gene>
    <name evidence="3" type="ORF">HIR71_06155</name>
</gene>
<feature type="compositionally biased region" description="Basic and acidic residues" evidence="1">
    <location>
        <begin position="69"/>
        <end position="89"/>
    </location>
</feature>
<evidence type="ECO:0000256" key="2">
    <source>
        <dbReference type="SAM" id="Phobius"/>
    </source>
</evidence>
<evidence type="ECO:0000313" key="3">
    <source>
        <dbReference type="EMBL" id="NMR19807.1"/>
    </source>
</evidence>
<keyword evidence="4" id="KW-1185">Reference proteome</keyword>